<evidence type="ECO:0000256" key="2">
    <source>
        <dbReference type="ARBA" id="ARBA00009256"/>
    </source>
</evidence>
<dbReference type="GO" id="GO:0004592">
    <property type="term" value="F:pantoate-beta-alanine ligase activity"/>
    <property type="evidence" value="ECO:0007669"/>
    <property type="project" value="UniProtKB-EC"/>
</dbReference>
<feature type="binding site" evidence="8">
    <location>
        <begin position="28"/>
        <end position="35"/>
    </location>
    <ligand>
        <name>ATP</name>
        <dbReference type="ChEBI" id="CHEBI:30616"/>
    </ligand>
</feature>
<feature type="binding site" evidence="8">
    <location>
        <position position="59"/>
    </location>
    <ligand>
        <name>(R)-pantoate</name>
        <dbReference type="ChEBI" id="CHEBI:15980"/>
    </ligand>
</feature>
<protein>
    <recommendedName>
        <fullName evidence="8">Pantothenate synthetase</fullName>
        <shortName evidence="8">PS</shortName>
        <ecNumber evidence="8">6.3.2.1</ecNumber>
    </recommendedName>
    <alternativeName>
        <fullName evidence="8">Pantoate--beta-alanine ligase</fullName>
    </alternativeName>
    <alternativeName>
        <fullName evidence="8">Pantoate-activating enzyme</fullName>
    </alternativeName>
</protein>
<evidence type="ECO:0000256" key="1">
    <source>
        <dbReference type="ARBA" id="ARBA00004990"/>
    </source>
</evidence>
<comment type="subunit">
    <text evidence="8">Homodimer.</text>
</comment>
<keyword evidence="5 8" id="KW-0547">Nucleotide-binding</keyword>
<accession>A0ABY0IG73</accession>
<evidence type="ECO:0000256" key="7">
    <source>
        <dbReference type="ARBA" id="ARBA00048258"/>
    </source>
</evidence>
<sequence>MKVITKRNELINTMKEVSHQSLGLVPTMGNLHAGHMSLLESALNDCQQVVLTIFVNPKQFSANEDLSTYPRTPQEDLDKIKETAGNRANDIIVFMPEGNTEVYPPGFNTTISVSGITEKLCGKSRPTHFAGVTTVVYQLFTLINPARAYFGQKDYQQVCVIRKMAQDLNLNIDIKTVPIIREESGLALSSRNGYLSNEEKEIALNLPTKLEVIESLLKFNTWVDAGAQLNEILESTLSDKAWDYLDILDSKTLEDVDQNTKEVVIAGAYFVGDRPTRIIDNRLVEITYA</sequence>
<comment type="function">
    <text evidence="8">Catalyzes the condensation of pantoate with beta-alanine in an ATP-dependent reaction via a pantoyl-adenylate intermediate.</text>
</comment>
<dbReference type="EMBL" id="QDKL01000002">
    <property type="protein sequence ID" value="RZF21956.1"/>
    <property type="molecule type" value="Genomic_DNA"/>
</dbReference>
<evidence type="ECO:0000313" key="10">
    <source>
        <dbReference type="Proteomes" id="UP000443582"/>
    </source>
</evidence>
<feature type="binding site" evidence="8">
    <location>
        <position position="59"/>
    </location>
    <ligand>
        <name>beta-alanine</name>
        <dbReference type="ChEBI" id="CHEBI:57966"/>
    </ligand>
</feature>
<keyword evidence="10" id="KW-1185">Reference proteome</keyword>
<comment type="pathway">
    <text evidence="1 8">Cofactor biosynthesis; (R)-pantothenate biosynthesis; (R)-pantothenate from (R)-pantoate and beta-alanine: step 1/1.</text>
</comment>
<dbReference type="InterPro" id="IPR042176">
    <property type="entry name" value="Pantoate_ligase_C"/>
</dbReference>
<dbReference type="EC" id="6.3.2.1" evidence="8"/>
<dbReference type="InterPro" id="IPR003721">
    <property type="entry name" value="Pantoate_ligase"/>
</dbReference>
<keyword evidence="8" id="KW-0963">Cytoplasm</keyword>
<dbReference type="Gene3D" id="3.30.1300.10">
    <property type="entry name" value="Pantoate-beta-alanine ligase, C-terminal domain"/>
    <property type="match status" value="1"/>
</dbReference>
<evidence type="ECO:0000256" key="3">
    <source>
        <dbReference type="ARBA" id="ARBA00022598"/>
    </source>
</evidence>
<dbReference type="Gene3D" id="3.40.50.620">
    <property type="entry name" value="HUPs"/>
    <property type="match status" value="1"/>
</dbReference>
<evidence type="ECO:0000256" key="5">
    <source>
        <dbReference type="ARBA" id="ARBA00022741"/>
    </source>
</evidence>
<feature type="binding site" evidence="8">
    <location>
        <begin position="151"/>
        <end position="154"/>
    </location>
    <ligand>
        <name>ATP</name>
        <dbReference type="ChEBI" id="CHEBI:30616"/>
    </ligand>
</feature>
<keyword evidence="4 8" id="KW-0566">Pantothenate biosynthesis</keyword>
<organism evidence="9 10">
    <name type="scientific">Halobacteriovorax vibrionivorans</name>
    <dbReference type="NCBI Taxonomy" id="2152716"/>
    <lineage>
        <taxon>Bacteria</taxon>
        <taxon>Pseudomonadati</taxon>
        <taxon>Bdellovibrionota</taxon>
        <taxon>Bacteriovoracia</taxon>
        <taxon>Bacteriovoracales</taxon>
        <taxon>Halobacteriovoraceae</taxon>
        <taxon>Halobacteriovorax</taxon>
    </lineage>
</organism>
<comment type="miscellaneous">
    <text evidence="8">The reaction proceeds by a bi uni uni bi ping pong mechanism.</text>
</comment>
<dbReference type="HAMAP" id="MF_00158">
    <property type="entry name" value="PanC"/>
    <property type="match status" value="1"/>
</dbReference>
<dbReference type="Proteomes" id="UP000443582">
    <property type="component" value="Unassembled WGS sequence"/>
</dbReference>
<comment type="subcellular location">
    <subcellularLocation>
        <location evidence="8">Cytoplasm</location>
    </subcellularLocation>
</comment>
<dbReference type="InterPro" id="IPR014729">
    <property type="entry name" value="Rossmann-like_a/b/a_fold"/>
</dbReference>
<keyword evidence="6 8" id="KW-0067">ATP-binding</keyword>
<evidence type="ECO:0000256" key="8">
    <source>
        <dbReference type="HAMAP-Rule" id="MF_00158"/>
    </source>
</evidence>
<feature type="binding site" evidence="8">
    <location>
        <position position="180"/>
    </location>
    <ligand>
        <name>ATP</name>
        <dbReference type="ChEBI" id="CHEBI:30616"/>
    </ligand>
</feature>
<dbReference type="NCBIfam" id="TIGR00018">
    <property type="entry name" value="panC"/>
    <property type="match status" value="1"/>
</dbReference>
<feature type="active site" description="Proton donor" evidence="8">
    <location>
        <position position="35"/>
    </location>
</feature>
<evidence type="ECO:0000313" key="9">
    <source>
        <dbReference type="EMBL" id="RZF21956.1"/>
    </source>
</evidence>
<comment type="similarity">
    <text evidence="2 8">Belongs to the pantothenate synthetase family.</text>
</comment>
<keyword evidence="3 8" id="KW-0436">Ligase</keyword>
<dbReference type="SUPFAM" id="SSF52374">
    <property type="entry name" value="Nucleotidylyl transferase"/>
    <property type="match status" value="1"/>
</dbReference>
<dbReference type="RefSeq" id="WP_115361871.1">
    <property type="nucleotide sequence ID" value="NZ_QDKL01000002.1"/>
</dbReference>
<comment type="catalytic activity">
    <reaction evidence="7 8">
        <text>(R)-pantoate + beta-alanine + ATP = (R)-pantothenate + AMP + diphosphate + H(+)</text>
        <dbReference type="Rhea" id="RHEA:10912"/>
        <dbReference type="ChEBI" id="CHEBI:15378"/>
        <dbReference type="ChEBI" id="CHEBI:15980"/>
        <dbReference type="ChEBI" id="CHEBI:29032"/>
        <dbReference type="ChEBI" id="CHEBI:30616"/>
        <dbReference type="ChEBI" id="CHEBI:33019"/>
        <dbReference type="ChEBI" id="CHEBI:57966"/>
        <dbReference type="ChEBI" id="CHEBI:456215"/>
        <dbReference type="EC" id="6.3.2.1"/>
    </reaction>
</comment>
<dbReference type="PANTHER" id="PTHR21299:SF1">
    <property type="entry name" value="PANTOATE--BETA-ALANINE LIGASE"/>
    <property type="match status" value="1"/>
</dbReference>
<dbReference type="Pfam" id="PF02569">
    <property type="entry name" value="Pantoate_ligase"/>
    <property type="match status" value="1"/>
</dbReference>
<reference evidence="10" key="1">
    <citation type="journal article" date="2019" name="Int. J. Syst. Evol. Microbiol.">
        <title>Halobacteriovorax valvorus sp. nov., a novel prokaryotic predator isolated from coastal seawater of China.</title>
        <authorList>
            <person name="Chen M.-X."/>
        </authorList>
    </citation>
    <scope>NUCLEOTIDE SEQUENCE [LARGE SCALE GENOMIC DNA]</scope>
    <source>
        <strain evidence="10">BL9</strain>
    </source>
</reference>
<evidence type="ECO:0000256" key="4">
    <source>
        <dbReference type="ARBA" id="ARBA00022655"/>
    </source>
</evidence>
<name>A0ABY0IG73_9BACT</name>
<proteinExistence type="inferred from homology"/>
<dbReference type="PANTHER" id="PTHR21299">
    <property type="entry name" value="CYTIDYLATE KINASE/PANTOATE-BETA-ALANINE LIGASE"/>
    <property type="match status" value="1"/>
</dbReference>
<feature type="binding site" evidence="8">
    <location>
        <begin position="188"/>
        <end position="191"/>
    </location>
    <ligand>
        <name>ATP</name>
        <dbReference type="ChEBI" id="CHEBI:30616"/>
    </ligand>
</feature>
<evidence type="ECO:0000256" key="6">
    <source>
        <dbReference type="ARBA" id="ARBA00022840"/>
    </source>
</evidence>
<feature type="binding site" evidence="8">
    <location>
        <position position="157"/>
    </location>
    <ligand>
        <name>(R)-pantoate</name>
        <dbReference type="ChEBI" id="CHEBI:15980"/>
    </ligand>
</feature>
<gene>
    <name evidence="8" type="primary">panC</name>
    <name evidence="9" type="ORF">DAY19_09725</name>
</gene>
<comment type="caution">
    <text evidence="9">The sequence shown here is derived from an EMBL/GenBank/DDBJ whole genome shotgun (WGS) entry which is preliminary data.</text>
</comment>